<dbReference type="Proteomes" id="UP000663824">
    <property type="component" value="Unassembled WGS sequence"/>
</dbReference>
<dbReference type="EMBL" id="CAJNRE010012095">
    <property type="protein sequence ID" value="CAF2107283.1"/>
    <property type="molecule type" value="Genomic_DNA"/>
</dbReference>
<evidence type="ECO:0000256" key="1">
    <source>
        <dbReference type="SAM" id="Coils"/>
    </source>
</evidence>
<feature type="non-terminal residue" evidence="2">
    <location>
        <position position="1"/>
    </location>
</feature>
<name>A0A816U6Y1_9BILA</name>
<gene>
    <name evidence="2" type="ORF">MBJ925_LOCUS23513</name>
    <name evidence="3" type="ORF">SMN809_LOCUS7452</name>
</gene>
<dbReference type="AlphaFoldDB" id="A0A816U6Y1"/>
<feature type="coiled-coil region" evidence="1">
    <location>
        <begin position="20"/>
        <end position="47"/>
    </location>
</feature>
<sequence>NSFGPQRTSPSLSSTYLRFKDDLQDTNSHLRHEINLLESTVDRLTDKEQNL</sequence>
<evidence type="ECO:0000313" key="4">
    <source>
        <dbReference type="Proteomes" id="UP000663824"/>
    </source>
</evidence>
<comment type="caution">
    <text evidence="2">The sequence shown here is derived from an EMBL/GenBank/DDBJ whole genome shotgun (WGS) entry which is preliminary data.</text>
</comment>
<organism evidence="2 4">
    <name type="scientific">Rotaria magnacalcarata</name>
    <dbReference type="NCBI Taxonomy" id="392030"/>
    <lineage>
        <taxon>Eukaryota</taxon>
        <taxon>Metazoa</taxon>
        <taxon>Spiralia</taxon>
        <taxon>Gnathifera</taxon>
        <taxon>Rotifera</taxon>
        <taxon>Eurotatoria</taxon>
        <taxon>Bdelloidea</taxon>
        <taxon>Philodinida</taxon>
        <taxon>Philodinidae</taxon>
        <taxon>Rotaria</taxon>
    </lineage>
</organism>
<evidence type="ECO:0000313" key="2">
    <source>
        <dbReference type="EMBL" id="CAF2107283.1"/>
    </source>
</evidence>
<protein>
    <submittedName>
        <fullName evidence="2">Uncharacterized protein</fullName>
    </submittedName>
</protein>
<dbReference type="EMBL" id="CAJOBI010002155">
    <property type="protein sequence ID" value="CAF3916718.1"/>
    <property type="molecule type" value="Genomic_DNA"/>
</dbReference>
<keyword evidence="1" id="KW-0175">Coiled coil</keyword>
<proteinExistence type="predicted"/>
<dbReference type="Proteomes" id="UP000676336">
    <property type="component" value="Unassembled WGS sequence"/>
</dbReference>
<accession>A0A816U6Y1</accession>
<reference evidence="2" key="1">
    <citation type="submission" date="2021-02" db="EMBL/GenBank/DDBJ databases">
        <authorList>
            <person name="Nowell W R."/>
        </authorList>
    </citation>
    <scope>NUCLEOTIDE SEQUENCE</scope>
</reference>
<evidence type="ECO:0000313" key="3">
    <source>
        <dbReference type="EMBL" id="CAF3916718.1"/>
    </source>
</evidence>